<name>A0A6N6NMZ2_9ACTN</name>
<dbReference type="GO" id="GO:0004386">
    <property type="term" value="F:helicase activity"/>
    <property type="evidence" value="ECO:0007669"/>
    <property type="project" value="UniProtKB-KW"/>
</dbReference>
<dbReference type="GO" id="GO:0006281">
    <property type="term" value="P:DNA repair"/>
    <property type="evidence" value="ECO:0007669"/>
    <property type="project" value="UniProtKB-KW"/>
</dbReference>
<proteinExistence type="predicted"/>
<accession>A0A6N6NMZ2</accession>
<organism evidence="5 6">
    <name type="scientific">Ellagibacter isourolithinifaciens</name>
    <dbReference type="NCBI Taxonomy" id="2137581"/>
    <lineage>
        <taxon>Bacteria</taxon>
        <taxon>Bacillati</taxon>
        <taxon>Actinomycetota</taxon>
        <taxon>Coriobacteriia</taxon>
        <taxon>Eggerthellales</taxon>
        <taxon>Eggerthellaceae</taxon>
        <taxon>Ellagibacter</taxon>
    </lineage>
</organism>
<evidence type="ECO:0000313" key="6">
    <source>
        <dbReference type="Proteomes" id="UP000468668"/>
    </source>
</evidence>
<gene>
    <name evidence="5" type="ORF">F8C90_06670</name>
</gene>
<keyword evidence="2" id="KW-0067">ATP-binding</keyword>
<dbReference type="Gene3D" id="3.90.320.10">
    <property type="match status" value="1"/>
</dbReference>
<dbReference type="EMBL" id="WAJR01000014">
    <property type="protein sequence ID" value="KAB1640329.1"/>
    <property type="molecule type" value="Genomic_DNA"/>
</dbReference>
<dbReference type="InterPro" id="IPR011604">
    <property type="entry name" value="PDDEXK-like_dom_sf"/>
</dbReference>
<dbReference type="OrthoDB" id="5240607at2"/>
<keyword evidence="1" id="KW-0227">DNA damage</keyword>
<keyword evidence="2" id="KW-0347">Helicase</keyword>
<protein>
    <submittedName>
        <fullName evidence="5">PD-(D/E)XK nuclease family protein</fullName>
    </submittedName>
</protein>
<keyword evidence="2" id="KW-0378">Hydrolase</keyword>
<dbReference type="AlphaFoldDB" id="A0A6N6NMZ2"/>
<sequence>MFVYTEPMNTNEHISYDVVLLPTYAEALSYRKRVAAEAGPRALFGVTVATFPAWVADLWELFGDGRVIASPLEVEALSASLCSKDPAVADCARVVTACLQSAGIPAFDKACARAKRGEDCGVTFAQARVLRLCADVRDALRDTGRVLAGEALKILPDAMPSRPLRMLVECSSPLSAQQRAFLEACPLISYKVRMAPGGGGIRRALEGVLVRFAFPSGRYAEPATLRDILCAEGREGALVACKEPLFLFEKLAPALAEAGLSCAVRAGVPFAQTDFGRAMLSLRRFLVSEAWRSGDLADYLLSPFSGFSVEGAYSIDAQVRGNRLIDRESITASLREKSRLFEAMEDIATERDADILLGELEDAVRSMVKRSEAWRREQLAAMASLRDVASAARLADLDMEGVVDLLAHSSVDASRSLDVGDDGRSRGNDLAAFPADVVFADYRHAMSFPSASCDIAVACDLTSAAFPASDSDDAATTLLAKLGIFPDDDALSRMRRSFTALLAAPRKTFLVVRCLNDENADSTYPAAVLEEFIDCYREDPSATDDIKNPFMLPACLQEGIVERGEETLVENAVMAGGDLPCEMVELPVPGEVSASKRPLVVLPRVVAGQVVDEPCLSPSQIESYLECPYKWFAQRRLRLEGLDEGFGPLQMGDFAHSALKSFYTHFQEEVAPKVTRETIDSARAIMRDVLDRHESHQYDLKPSDNRLVPTTELERRDVDSLKRKLLDYLDYEAELLPTFHPAYLEYNVAEGATAEYAGHLLVGTADRIDVDDGGHAVVLDYKASVSPEHELAVREEGRLGKVQTLIYAQVARRMLGLNPVGALYVCYGKRCAVTGAYDATVLESPHLPSMRHDKCEFAPRDGESFADLLDRTEEAIARGVERMLSGDVRPEPSSPHACTWCPVLSCAERRA</sequence>
<feature type="domain" description="PD-(D/E)XK endonuclease-like" evidence="4">
    <location>
        <begin position="616"/>
        <end position="905"/>
    </location>
</feature>
<comment type="caution">
    <text evidence="5">The sequence shown here is derived from an EMBL/GenBank/DDBJ whole genome shotgun (WGS) entry which is preliminary data.</text>
</comment>
<dbReference type="Proteomes" id="UP000468668">
    <property type="component" value="Unassembled WGS sequence"/>
</dbReference>
<evidence type="ECO:0000256" key="3">
    <source>
        <dbReference type="ARBA" id="ARBA00023204"/>
    </source>
</evidence>
<evidence type="ECO:0000256" key="1">
    <source>
        <dbReference type="ARBA" id="ARBA00022763"/>
    </source>
</evidence>
<keyword evidence="3" id="KW-0234">DNA repair</keyword>
<dbReference type="Pfam" id="PF12705">
    <property type="entry name" value="PDDEXK_1"/>
    <property type="match status" value="1"/>
</dbReference>
<reference evidence="5 6" key="1">
    <citation type="submission" date="2019-09" db="EMBL/GenBank/DDBJ databases">
        <title>Whole genome shotgun sequencing (WGS) of Ellagibacter isourolithinifaciens DSM 104140(T) and Adlercreutzia muris DSM 29508(T).</title>
        <authorList>
            <person name="Stoll D.A."/>
            <person name="Danylec N."/>
            <person name="Huch M."/>
        </authorList>
    </citation>
    <scope>NUCLEOTIDE SEQUENCE [LARGE SCALE GENOMIC DNA]</scope>
    <source>
        <strain evidence="5 6">DSM 104140</strain>
    </source>
</reference>
<evidence type="ECO:0000256" key="2">
    <source>
        <dbReference type="ARBA" id="ARBA00022806"/>
    </source>
</evidence>
<evidence type="ECO:0000259" key="4">
    <source>
        <dbReference type="Pfam" id="PF12705"/>
    </source>
</evidence>
<evidence type="ECO:0000313" key="5">
    <source>
        <dbReference type="EMBL" id="KAB1640329.1"/>
    </source>
</evidence>
<keyword evidence="2" id="KW-0547">Nucleotide-binding</keyword>
<dbReference type="InterPro" id="IPR038726">
    <property type="entry name" value="PDDEXK_AddAB-type"/>
</dbReference>
<keyword evidence="6" id="KW-1185">Reference proteome</keyword>